<gene>
    <name evidence="2" type="ORF">NA56DRAFT_751439</name>
</gene>
<protein>
    <submittedName>
        <fullName evidence="2">Uncharacterized protein</fullName>
    </submittedName>
</protein>
<keyword evidence="1" id="KW-0472">Membrane</keyword>
<keyword evidence="3" id="KW-1185">Reference proteome</keyword>
<name>A0A2J6PWS8_9HELO</name>
<proteinExistence type="predicted"/>
<dbReference type="Proteomes" id="UP000235672">
    <property type="component" value="Unassembled WGS sequence"/>
</dbReference>
<feature type="transmembrane region" description="Helical" evidence="1">
    <location>
        <begin position="71"/>
        <end position="96"/>
    </location>
</feature>
<keyword evidence="1" id="KW-1133">Transmembrane helix</keyword>
<evidence type="ECO:0000313" key="3">
    <source>
        <dbReference type="Proteomes" id="UP000235672"/>
    </source>
</evidence>
<organism evidence="2 3">
    <name type="scientific">Hyaloscypha hepaticicola</name>
    <dbReference type="NCBI Taxonomy" id="2082293"/>
    <lineage>
        <taxon>Eukaryota</taxon>
        <taxon>Fungi</taxon>
        <taxon>Dikarya</taxon>
        <taxon>Ascomycota</taxon>
        <taxon>Pezizomycotina</taxon>
        <taxon>Leotiomycetes</taxon>
        <taxon>Helotiales</taxon>
        <taxon>Hyaloscyphaceae</taxon>
        <taxon>Hyaloscypha</taxon>
    </lineage>
</organism>
<dbReference type="EMBL" id="KZ613494">
    <property type="protein sequence ID" value="PMD18500.1"/>
    <property type="molecule type" value="Genomic_DNA"/>
</dbReference>
<accession>A0A2J6PWS8</accession>
<dbReference type="AlphaFoldDB" id="A0A2J6PWS8"/>
<keyword evidence="1" id="KW-0812">Transmembrane</keyword>
<evidence type="ECO:0000313" key="2">
    <source>
        <dbReference type="EMBL" id="PMD18500.1"/>
    </source>
</evidence>
<evidence type="ECO:0000256" key="1">
    <source>
        <dbReference type="SAM" id="Phobius"/>
    </source>
</evidence>
<reference evidence="2 3" key="1">
    <citation type="submission" date="2016-05" db="EMBL/GenBank/DDBJ databases">
        <title>A degradative enzymes factory behind the ericoid mycorrhizal symbiosis.</title>
        <authorList>
            <consortium name="DOE Joint Genome Institute"/>
            <person name="Martino E."/>
            <person name="Morin E."/>
            <person name="Grelet G."/>
            <person name="Kuo A."/>
            <person name="Kohler A."/>
            <person name="Daghino S."/>
            <person name="Barry K."/>
            <person name="Choi C."/>
            <person name="Cichocki N."/>
            <person name="Clum A."/>
            <person name="Copeland A."/>
            <person name="Hainaut M."/>
            <person name="Haridas S."/>
            <person name="Labutti K."/>
            <person name="Lindquist E."/>
            <person name="Lipzen A."/>
            <person name="Khouja H.-R."/>
            <person name="Murat C."/>
            <person name="Ohm R."/>
            <person name="Olson A."/>
            <person name="Spatafora J."/>
            <person name="Veneault-Fourrey C."/>
            <person name="Henrissat B."/>
            <person name="Grigoriev I."/>
            <person name="Martin F."/>
            <person name="Perotto S."/>
        </authorList>
    </citation>
    <scope>NUCLEOTIDE SEQUENCE [LARGE SCALE GENOMIC DNA]</scope>
    <source>
        <strain evidence="2 3">UAMH 7357</strain>
    </source>
</reference>
<sequence>MSFVAMGSSYSLRKAGSQGLLGPSIPGPSRAFHATGGAPCIKTVTVGFSHPRSCSVDPKKVRKLSAEHTHIFPVALLVVFAIGLRDILILATYASMLAEGTDPIMDSCQLLLSAVLC</sequence>